<name>A0A517Y2V7_9BACT</name>
<keyword evidence="1" id="KW-1133">Transmembrane helix</keyword>
<reference evidence="2 3" key="1">
    <citation type="submission" date="2019-02" db="EMBL/GenBank/DDBJ databases">
        <title>Deep-cultivation of Planctomycetes and their phenomic and genomic characterization uncovers novel biology.</title>
        <authorList>
            <person name="Wiegand S."/>
            <person name="Jogler M."/>
            <person name="Boedeker C."/>
            <person name="Pinto D."/>
            <person name="Vollmers J."/>
            <person name="Rivas-Marin E."/>
            <person name="Kohn T."/>
            <person name="Peeters S.H."/>
            <person name="Heuer A."/>
            <person name="Rast P."/>
            <person name="Oberbeckmann S."/>
            <person name="Bunk B."/>
            <person name="Jeske O."/>
            <person name="Meyerdierks A."/>
            <person name="Storesund J.E."/>
            <person name="Kallscheuer N."/>
            <person name="Luecker S."/>
            <person name="Lage O.M."/>
            <person name="Pohl T."/>
            <person name="Merkel B.J."/>
            <person name="Hornburger P."/>
            <person name="Mueller R.-W."/>
            <person name="Bruemmer F."/>
            <person name="Labrenz M."/>
            <person name="Spormann A.M."/>
            <person name="Op den Camp H."/>
            <person name="Overmann J."/>
            <person name="Amann R."/>
            <person name="Jetten M.S.M."/>
            <person name="Mascher T."/>
            <person name="Medema M.H."/>
            <person name="Devos D.P."/>
            <person name="Kaster A.-K."/>
            <person name="Ovreas L."/>
            <person name="Rohde M."/>
            <person name="Galperin M.Y."/>
            <person name="Jogler C."/>
        </authorList>
    </citation>
    <scope>NUCLEOTIDE SEQUENCE [LARGE SCALE GENOMIC DNA]</scope>
    <source>
        <strain evidence="2 3">ETA_A1</strain>
    </source>
</reference>
<evidence type="ECO:0000256" key="1">
    <source>
        <dbReference type="SAM" id="Phobius"/>
    </source>
</evidence>
<protein>
    <submittedName>
        <fullName evidence="2">Uncharacterized protein</fullName>
    </submittedName>
</protein>
<feature type="transmembrane region" description="Helical" evidence="1">
    <location>
        <begin position="20"/>
        <end position="47"/>
    </location>
</feature>
<dbReference type="AlphaFoldDB" id="A0A517Y2V7"/>
<proteinExistence type="predicted"/>
<dbReference type="Proteomes" id="UP000319576">
    <property type="component" value="Chromosome"/>
</dbReference>
<accession>A0A517Y2V7</accession>
<evidence type="ECO:0000313" key="3">
    <source>
        <dbReference type="Proteomes" id="UP000319576"/>
    </source>
</evidence>
<keyword evidence="3" id="KW-1185">Reference proteome</keyword>
<gene>
    <name evidence="2" type="ORF">ETAA1_61570</name>
</gene>
<dbReference type="RefSeq" id="WP_202920518.1">
    <property type="nucleotide sequence ID" value="NZ_CP036273.1"/>
</dbReference>
<dbReference type="KEGG" id="uli:ETAA1_61570"/>
<dbReference type="EMBL" id="CP036273">
    <property type="protein sequence ID" value="QDU24143.1"/>
    <property type="molecule type" value="Genomic_DNA"/>
</dbReference>
<keyword evidence="1" id="KW-0812">Transmembrane</keyword>
<evidence type="ECO:0000313" key="2">
    <source>
        <dbReference type="EMBL" id="QDU24143.1"/>
    </source>
</evidence>
<organism evidence="2 3">
    <name type="scientific">Urbifossiella limnaea</name>
    <dbReference type="NCBI Taxonomy" id="2528023"/>
    <lineage>
        <taxon>Bacteria</taxon>
        <taxon>Pseudomonadati</taxon>
        <taxon>Planctomycetota</taxon>
        <taxon>Planctomycetia</taxon>
        <taxon>Gemmatales</taxon>
        <taxon>Gemmataceae</taxon>
        <taxon>Urbifossiella</taxon>
    </lineage>
</organism>
<sequence length="64" mass="6498">MSTPQPTPPPSPEGRSRFAALAQVAAATAACALALVYHSVILTLTILDGRHGTAAPGRVHPGNL</sequence>
<keyword evidence="1" id="KW-0472">Membrane</keyword>